<evidence type="ECO:0000259" key="1">
    <source>
        <dbReference type="Pfam" id="PF13847"/>
    </source>
</evidence>
<organism evidence="2 3">
    <name type="scientific">Candidatus Campbellbacteria bacterium RIFCSPLOWO2_02_35_12</name>
    <dbReference type="NCBI Taxonomy" id="1797580"/>
    <lineage>
        <taxon>Bacteria</taxon>
        <taxon>Candidatus Campbelliibacteriota</taxon>
    </lineage>
</organism>
<name>A0A1F5EFZ6_9BACT</name>
<dbReference type="EMBL" id="MFAC01000037">
    <property type="protein sequence ID" value="OGD66146.1"/>
    <property type="molecule type" value="Genomic_DNA"/>
</dbReference>
<sequence>MFSNPKKNIKHLGLKRDMRVADFGAGSGHYTMLASEIVGDEGRVYAIDIQNELLRKIKNLSVSEQRYNIDILNGDIEKIGGAKLGDNSIDAVIFTNIFFQIEKKHNVITEIKRVLKLKGKTMVIDWADSFKGIGPTAEDIVTESEAEKLFIENGFEFVERFDAGEHHYGLIFIKV</sequence>
<comment type="caution">
    <text evidence="2">The sequence shown here is derived from an EMBL/GenBank/DDBJ whole genome shotgun (WGS) entry which is preliminary data.</text>
</comment>
<dbReference type="SUPFAM" id="SSF53335">
    <property type="entry name" value="S-adenosyl-L-methionine-dependent methyltransferases"/>
    <property type="match status" value="1"/>
</dbReference>
<proteinExistence type="predicted"/>
<dbReference type="InterPro" id="IPR025714">
    <property type="entry name" value="Methyltranfer_dom"/>
</dbReference>
<dbReference type="Gene3D" id="3.40.50.150">
    <property type="entry name" value="Vaccinia Virus protein VP39"/>
    <property type="match status" value="1"/>
</dbReference>
<accession>A0A1F5EFZ6</accession>
<dbReference type="AlphaFoldDB" id="A0A1F5EFZ6"/>
<evidence type="ECO:0000313" key="3">
    <source>
        <dbReference type="Proteomes" id="UP000186029"/>
    </source>
</evidence>
<evidence type="ECO:0000313" key="2">
    <source>
        <dbReference type="EMBL" id="OGD66146.1"/>
    </source>
</evidence>
<dbReference type="Proteomes" id="UP000186029">
    <property type="component" value="Unassembled WGS sequence"/>
</dbReference>
<dbReference type="InterPro" id="IPR029063">
    <property type="entry name" value="SAM-dependent_MTases_sf"/>
</dbReference>
<reference evidence="2 3" key="1">
    <citation type="journal article" date="2016" name="Nat. Commun.">
        <title>Thousands of microbial genomes shed light on interconnected biogeochemical processes in an aquifer system.</title>
        <authorList>
            <person name="Anantharaman K."/>
            <person name="Brown C.T."/>
            <person name="Hug L.A."/>
            <person name="Sharon I."/>
            <person name="Castelle C.J."/>
            <person name="Probst A.J."/>
            <person name="Thomas B.C."/>
            <person name="Singh A."/>
            <person name="Wilkins M.J."/>
            <person name="Karaoz U."/>
            <person name="Brodie E.L."/>
            <person name="Williams K.H."/>
            <person name="Hubbard S.S."/>
            <person name="Banfield J.F."/>
        </authorList>
    </citation>
    <scope>NUCLEOTIDE SEQUENCE [LARGE SCALE GENOMIC DNA]</scope>
</reference>
<feature type="domain" description="Methyltransferase" evidence="1">
    <location>
        <begin position="15"/>
        <end position="127"/>
    </location>
</feature>
<gene>
    <name evidence="2" type="ORF">A2Z61_01645</name>
</gene>
<protein>
    <recommendedName>
        <fullName evidence="1">Methyltransferase domain-containing protein</fullName>
    </recommendedName>
</protein>
<dbReference type="CDD" id="cd02440">
    <property type="entry name" value="AdoMet_MTases"/>
    <property type="match status" value="1"/>
</dbReference>
<dbReference type="STRING" id="1797580.A2Z61_01645"/>
<dbReference type="Pfam" id="PF13847">
    <property type="entry name" value="Methyltransf_31"/>
    <property type="match status" value="1"/>
</dbReference>